<dbReference type="InterPro" id="IPR051786">
    <property type="entry name" value="ASN_synthetase/amidase"/>
</dbReference>
<dbReference type="EMBL" id="UINC01026672">
    <property type="protein sequence ID" value="SVB04536.1"/>
    <property type="molecule type" value="Genomic_DNA"/>
</dbReference>
<dbReference type="NCBIfam" id="TIGR01536">
    <property type="entry name" value="asn_synth_AEB"/>
    <property type="match status" value="1"/>
</dbReference>
<organism evidence="6">
    <name type="scientific">marine metagenome</name>
    <dbReference type="NCBI Taxonomy" id="408172"/>
    <lineage>
        <taxon>unclassified sequences</taxon>
        <taxon>metagenomes</taxon>
        <taxon>ecological metagenomes</taxon>
    </lineage>
</organism>
<dbReference type="PROSITE" id="PS51278">
    <property type="entry name" value="GATASE_TYPE_2"/>
    <property type="match status" value="1"/>
</dbReference>
<dbReference type="InterPro" id="IPR029055">
    <property type="entry name" value="Ntn_hydrolases_N"/>
</dbReference>
<proteinExistence type="inferred from homology"/>
<dbReference type="SUPFAM" id="SSF52402">
    <property type="entry name" value="Adenine nucleotide alpha hydrolases-like"/>
    <property type="match status" value="1"/>
</dbReference>
<dbReference type="InterPro" id="IPR014729">
    <property type="entry name" value="Rossmann-like_a/b/a_fold"/>
</dbReference>
<dbReference type="GO" id="GO:0005829">
    <property type="term" value="C:cytosol"/>
    <property type="evidence" value="ECO:0007669"/>
    <property type="project" value="TreeGrafter"/>
</dbReference>
<keyword evidence="2" id="KW-0547">Nucleotide-binding</keyword>
<sequence length="630" mass="70369">MCGIAGIVERDPSRPVDPAQLGRMVETLRHRGPDDEGRLTQPGVGLGIRRLSIIDVDGGAQPFTSEDGAIQLVANGEIYNHVALRGELIARGHRFRSRSDVEVIVHAYEEFGLELLSRLRGMFAFALWDGPNRRLFAARDRAGEKPLYYALTPQRLLFGSEIKALLVRPEVSRELDLEALDQFLTYEYVLTPRTLFSEVRTVPPAHYLLYERGAVKVERYWDVASVEVRDWDEDEAAAALTETLGLAVEGQMMSDVPLGAFLSGGIDSSAIVALMTQVVGDGNRVKTFSMGFEAASYDELPYAREVATCFGTDHREGMVEPDLAELFDHLVGHFDQPFADVSLFPTYLVSQIAREHVTVALSGDGGDELFGGYDAYEAEALARRVSVVLPDAAMPLVAAMTALLPPSEKKKGFVNKVRRFALGMATAPSAIAHYRWMTFLDAGTKARLYTANLKDALVSSDVYAPICRHLRAAHTDDFLNRQLYADLQVYLNDDILVKVDRMSMATSLETRAPFLDVDVMELAFSMPGHLKIRNGRRKHVLKKAMAELLPASVLHRGKEGFSIPMKQWLRDAWAPLMQDLLSPTRVGRRGWLEPAEVTRLVDEHRSGRENHAHILFCLMSFEHWAQRFLD</sequence>
<evidence type="ECO:0000256" key="3">
    <source>
        <dbReference type="ARBA" id="ARBA00022840"/>
    </source>
</evidence>
<dbReference type="SUPFAM" id="SSF56235">
    <property type="entry name" value="N-terminal nucleophile aminohydrolases (Ntn hydrolases)"/>
    <property type="match status" value="1"/>
</dbReference>
<gene>
    <name evidence="6" type="ORF">METZ01_LOCUS157390</name>
</gene>
<evidence type="ECO:0000256" key="4">
    <source>
        <dbReference type="ARBA" id="ARBA00022962"/>
    </source>
</evidence>
<dbReference type="Pfam" id="PF00733">
    <property type="entry name" value="Asn_synthase"/>
    <property type="match status" value="1"/>
</dbReference>
<evidence type="ECO:0000256" key="1">
    <source>
        <dbReference type="ARBA" id="ARBA00005752"/>
    </source>
</evidence>
<evidence type="ECO:0000259" key="5">
    <source>
        <dbReference type="PROSITE" id="PS51278"/>
    </source>
</evidence>
<evidence type="ECO:0000313" key="6">
    <source>
        <dbReference type="EMBL" id="SVB04536.1"/>
    </source>
</evidence>
<comment type="similarity">
    <text evidence="1">Belongs to the asparagine synthetase family.</text>
</comment>
<dbReference type="InterPro" id="IPR017932">
    <property type="entry name" value="GATase_2_dom"/>
</dbReference>
<keyword evidence="4" id="KW-0315">Glutamine amidotransferase</keyword>
<dbReference type="GO" id="GO:0006529">
    <property type="term" value="P:asparagine biosynthetic process"/>
    <property type="evidence" value="ECO:0007669"/>
    <property type="project" value="InterPro"/>
</dbReference>
<name>A0A382ASN6_9ZZZZ</name>
<dbReference type="PANTHER" id="PTHR43284">
    <property type="entry name" value="ASPARAGINE SYNTHETASE (GLUTAMINE-HYDROLYZING)"/>
    <property type="match status" value="1"/>
</dbReference>
<dbReference type="PANTHER" id="PTHR43284:SF1">
    <property type="entry name" value="ASPARAGINE SYNTHETASE"/>
    <property type="match status" value="1"/>
</dbReference>
<dbReference type="AlphaFoldDB" id="A0A382ASN6"/>
<dbReference type="InterPro" id="IPR033738">
    <property type="entry name" value="AsnB_N"/>
</dbReference>
<reference evidence="6" key="1">
    <citation type="submission" date="2018-05" db="EMBL/GenBank/DDBJ databases">
        <authorList>
            <person name="Lanie J.A."/>
            <person name="Ng W.-L."/>
            <person name="Kazmierczak K.M."/>
            <person name="Andrzejewski T.M."/>
            <person name="Davidsen T.M."/>
            <person name="Wayne K.J."/>
            <person name="Tettelin H."/>
            <person name="Glass J.I."/>
            <person name="Rusch D."/>
            <person name="Podicherti R."/>
            <person name="Tsui H.-C.T."/>
            <person name="Winkler M.E."/>
        </authorList>
    </citation>
    <scope>NUCLEOTIDE SEQUENCE</scope>
</reference>
<dbReference type="Gene3D" id="3.60.20.10">
    <property type="entry name" value="Glutamine Phosphoribosylpyrophosphate, subunit 1, domain 1"/>
    <property type="match status" value="1"/>
</dbReference>
<keyword evidence="3" id="KW-0067">ATP-binding</keyword>
<accession>A0A382ASN6</accession>
<protein>
    <recommendedName>
        <fullName evidence="5">Glutamine amidotransferase type-2 domain-containing protein</fullName>
    </recommendedName>
</protein>
<feature type="domain" description="Glutamine amidotransferase type-2" evidence="5">
    <location>
        <begin position="2"/>
        <end position="213"/>
    </location>
</feature>
<dbReference type="GO" id="GO:0004066">
    <property type="term" value="F:asparagine synthase (glutamine-hydrolyzing) activity"/>
    <property type="evidence" value="ECO:0007669"/>
    <property type="project" value="InterPro"/>
</dbReference>
<dbReference type="CDD" id="cd00712">
    <property type="entry name" value="AsnB"/>
    <property type="match status" value="1"/>
</dbReference>
<evidence type="ECO:0000256" key="2">
    <source>
        <dbReference type="ARBA" id="ARBA00022741"/>
    </source>
</evidence>
<dbReference type="CDD" id="cd01991">
    <property type="entry name" value="Asn_synthase_B_C"/>
    <property type="match status" value="1"/>
</dbReference>
<dbReference type="InterPro" id="IPR001962">
    <property type="entry name" value="Asn_synthase"/>
</dbReference>
<dbReference type="InterPro" id="IPR006426">
    <property type="entry name" value="Asn_synth_AEB"/>
</dbReference>
<dbReference type="GO" id="GO:0005524">
    <property type="term" value="F:ATP binding"/>
    <property type="evidence" value="ECO:0007669"/>
    <property type="project" value="UniProtKB-KW"/>
</dbReference>
<dbReference type="Gene3D" id="3.40.50.620">
    <property type="entry name" value="HUPs"/>
    <property type="match status" value="1"/>
</dbReference>
<dbReference type="PIRSF" id="PIRSF001589">
    <property type="entry name" value="Asn_synthetase_glu-h"/>
    <property type="match status" value="1"/>
</dbReference>
<dbReference type="Pfam" id="PF13537">
    <property type="entry name" value="GATase_7"/>
    <property type="match status" value="1"/>
</dbReference>